<dbReference type="PROSITE" id="PS00211">
    <property type="entry name" value="ABC_TRANSPORTER_1"/>
    <property type="match status" value="2"/>
</dbReference>
<dbReference type="FunFam" id="3.40.50.300:FF:000104">
    <property type="entry name" value="ATP-binding cassette sub-family F member 3"/>
    <property type="match status" value="1"/>
</dbReference>
<dbReference type="InterPro" id="IPR017871">
    <property type="entry name" value="ABC_transporter-like_CS"/>
</dbReference>
<dbReference type="SMART" id="SM00382">
    <property type="entry name" value="AAA"/>
    <property type="match status" value="2"/>
</dbReference>
<dbReference type="Pfam" id="PF12848">
    <property type="entry name" value="ABC_tran_Xtn"/>
    <property type="match status" value="1"/>
</dbReference>
<comment type="subcellular location">
    <subcellularLocation>
        <location evidence="1">Membrane</location>
        <topology evidence="1">Multi-pass membrane protein</topology>
    </subcellularLocation>
</comment>
<dbReference type="PROSITE" id="PS50893">
    <property type="entry name" value="ABC_TRANSPORTER_2"/>
    <property type="match status" value="2"/>
</dbReference>
<keyword evidence="5" id="KW-0175">Coiled coil</keyword>
<comment type="caution">
    <text evidence="7">The sequence shown here is derived from an EMBL/GenBank/DDBJ whole genome shotgun (WGS) entry which is preliminary data.</text>
</comment>
<dbReference type="Proteomes" id="UP001149163">
    <property type="component" value="Unassembled WGS sequence"/>
</dbReference>
<dbReference type="GO" id="GO:0016020">
    <property type="term" value="C:membrane"/>
    <property type="evidence" value="ECO:0007669"/>
    <property type="project" value="UniProtKB-SubCell"/>
</dbReference>
<keyword evidence="2" id="KW-0677">Repeat</keyword>
<sequence>MEAELQAQIPGLDHVISEYSVGYLTHASNLYVEDANAPSPLLEAAESVTELLISASGDFSSQNRDAISNLVEKFITSLSSANGVDAERRQMPLTAKKLDQAINVGSQRNMSSTLGLTGTNVDLESANARKVESRVDKKKLEKAERKIRVKQEKKQMKTVQYEASRLLNQPDEAMSYEEFFMAVNPLQLGSDSQSKSKDIKLDNIDISISGQRILTDAALTLAYGRRYGLVGQNGIGKSTLLRALSRREVAIPSHISILHVEQEITGDDTPAIQAVLDADVWRKHLLAEQEKITKQLTAIEEERSQLADTSKDAARLDHEREGLDITLSDIHSKLSEMESDKAESRAATILAGLGFSPERQQYSTKTFSGGWRMRLALARALFCEPDLLLLDEPSNMLDVPSITFLANYLQGYPSTVLVVSHDRAFLNEVATDIVHQHSERLDYYKGANFESFYATKEERRKNAKREYEKQMAERAHLQAFIDKFRYNAAKSSEAQSRIKKLERMPVLEAPESEYVVHFQFPEVEKLSPPIVQMSDVCFGYTTDKPLLKDVDLDVQLDSRIGIVGPNGAGKTTVLKLLTNQLQPTKGLISAHSRLRIGFFAQHHVDALDLTTSAVSFMAKTYPGKSDEEYRRHLGAFGITGMTGLQRMESLSGGQKSRVAFACLSLTNPHILVLDEPSNHLDIEGMDALSEALQRFDGGVVMVSHDVTMLQNVCKSLWVCDKGTVHKFDGDVKAYKKMITAQADAAGVVAKH</sequence>
<dbReference type="InterPro" id="IPR003439">
    <property type="entry name" value="ABC_transporter-like_ATP-bd"/>
</dbReference>
<name>A0A9W9LUC6_9EURO</name>
<gene>
    <name evidence="7" type="ORF">N7482_002297</name>
</gene>
<dbReference type="InterPro" id="IPR050611">
    <property type="entry name" value="ABCF"/>
</dbReference>
<dbReference type="PANTHER" id="PTHR19211:SF117">
    <property type="entry name" value="ATP-BINDING CASSETTE SUB-FAMILY F MEMBER 3"/>
    <property type="match status" value="1"/>
</dbReference>
<evidence type="ECO:0000256" key="3">
    <source>
        <dbReference type="ARBA" id="ARBA00022741"/>
    </source>
</evidence>
<dbReference type="SUPFAM" id="SSF52540">
    <property type="entry name" value="P-loop containing nucleoside triphosphate hydrolases"/>
    <property type="match status" value="2"/>
</dbReference>
<dbReference type="Gene3D" id="3.40.50.300">
    <property type="entry name" value="P-loop containing nucleotide triphosphate hydrolases"/>
    <property type="match status" value="2"/>
</dbReference>
<feature type="domain" description="ABC transporter" evidence="6">
    <location>
        <begin position="199"/>
        <end position="471"/>
    </location>
</feature>
<feature type="coiled-coil region" evidence="5">
    <location>
        <begin position="123"/>
        <end position="169"/>
    </location>
</feature>
<dbReference type="FunFam" id="3.40.50.300:FF:000882">
    <property type="entry name" value="Translation initiation regulator (Gcn20)"/>
    <property type="match status" value="1"/>
</dbReference>
<protein>
    <submittedName>
        <fullName evidence="7">ABC transporter ATP-binding protein</fullName>
    </submittedName>
</protein>
<evidence type="ECO:0000256" key="4">
    <source>
        <dbReference type="ARBA" id="ARBA00022840"/>
    </source>
</evidence>
<accession>A0A9W9LUC6</accession>
<dbReference type="GeneID" id="81423598"/>
<keyword evidence="8" id="KW-1185">Reference proteome</keyword>
<keyword evidence="4 7" id="KW-0067">ATP-binding</keyword>
<evidence type="ECO:0000256" key="5">
    <source>
        <dbReference type="SAM" id="Coils"/>
    </source>
</evidence>
<evidence type="ECO:0000256" key="1">
    <source>
        <dbReference type="ARBA" id="ARBA00004141"/>
    </source>
</evidence>
<evidence type="ECO:0000256" key="2">
    <source>
        <dbReference type="ARBA" id="ARBA00022737"/>
    </source>
</evidence>
<dbReference type="InterPro" id="IPR003593">
    <property type="entry name" value="AAA+_ATPase"/>
</dbReference>
<dbReference type="AlphaFoldDB" id="A0A9W9LUC6"/>
<dbReference type="GO" id="GO:0005524">
    <property type="term" value="F:ATP binding"/>
    <property type="evidence" value="ECO:0007669"/>
    <property type="project" value="UniProtKB-KW"/>
</dbReference>
<dbReference type="InterPro" id="IPR032781">
    <property type="entry name" value="ABC_tran_Xtn"/>
</dbReference>
<dbReference type="InterPro" id="IPR027417">
    <property type="entry name" value="P-loop_NTPase"/>
</dbReference>
<dbReference type="EMBL" id="JAPQKN010000001">
    <property type="protein sequence ID" value="KAJ5176420.1"/>
    <property type="molecule type" value="Genomic_DNA"/>
</dbReference>
<evidence type="ECO:0000259" key="6">
    <source>
        <dbReference type="PROSITE" id="PS50893"/>
    </source>
</evidence>
<reference evidence="7" key="1">
    <citation type="submission" date="2022-11" db="EMBL/GenBank/DDBJ databases">
        <authorList>
            <person name="Petersen C."/>
        </authorList>
    </citation>
    <scope>NUCLEOTIDE SEQUENCE</scope>
    <source>
        <strain evidence="7">IBT 26290</strain>
    </source>
</reference>
<dbReference type="Pfam" id="PF00005">
    <property type="entry name" value="ABC_tran"/>
    <property type="match status" value="2"/>
</dbReference>
<dbReference type="RefSeq" id="XP_056548028.1">
    <property type="nucleotide sequence ID" value="XM_056684422.1"/>
</dbReference>
<organism evidence="7 8">
    <name type="scientific">Penicillium canariense</name>
    <dbReference type="NCBI Taxonomy" id="189055"/>
    <lineage>
        <taxon>Eukaryota</taxon>
        <taxon>Fungi</taxon>
        <taxon>Dikarya</taxon>
        <taxon>Ascomycota</taxon>
        <taxon>Pezizomycotina</taxon>
        <taxon>Eurotiomycetes</taxon>
        <taxon>Eurotiomycetidae</taxon>
        <taxon>Eurotiales</taxon>
        <taxon>Aspergillaceae</taxon>
        <taxon>Penicillium</taxon>
    </lineage>
</organism>
<dbReference type="OrthoDB" id="2110130at2759"/>
<feature type="domain" description="ABC transporter" evidence="6">
    <location>
        <begin position="531"/>
        <end position="746"/>
    </location>
</feature>
<dbReference type="PANTHER" id="PTHR19211">
    <property type="entry name" value="ATP-BINDING TRANSPORT PROTEIN-RELATED"/>
    <property type="match status" value="1"/>
</dbReference>
<evidence type="ECO:0000313" key="7">
    <source>
        <dbReference type="EMBL" id="KAJ5176420.1"/>
    </source>
</evidence>
<keyword evidence="3" id="KW-0547">Nucleotide-binding</keyword>
<reference evidence="7" key="2">
    <citation type="journal article" date="2023" name="IMA Fungus">
        <title>Comparative genomic study of the Penicillium genus elucidates a diverse pangenome and 15 lateral gene transfer events.</title>
        <authorList>
            <person name="Petersen C."/>
            <person name="Sorensen T."/>
            <person name="Nielsen M.R."/>
            <person name="Sondergaard T.E."/>
            <person name="Sorensen J.L."/>
            <person name="Fitzpatrick D.A."/>
            <person name="Frisvad J.C."/>
            <person name="Nielsen K.L."/>
        </authorList>
    </citation>
    <scope>NUCLEOTIDE SEQUENCE</scope>
    <source>
        <strain evidence="7">IBT 26290</strain>
    </source>
</reference>
<dbReference type="CDD" id="cd03221">
    <property type="entry name" value="ABCF_EF-3"/>
    <property type="match status" value="2"/>
</dbReference>
<proteinExistence type="predicted"/>
<dbReference type="GO" id="GO:0016887">
    <property type="term" value="F:ATP hydrolysis activity"/>
    <property type="evidence" value="ECO:0007669"/>
    <property type="project" value="InterPro"/>
</dbReference>
<feature type="coiled-coil region" evidence="5">
    <location>
        <begin position="282"/>
        <end position="319"/>
    </location>
</feature>
<evidence type="ECO:0000313" key="8">
    <source>
        <dbReference type="Proteomes" id="UP001149163"/>
    </source>
</evidence>